<organism evidence="1 2">
    <name type="scientific">Schaalia odontolytica</name>
    <dbReference type="NCBI Taxonomy" id="1660"/>
    <lineage>
        <taxon>Bacteria</taxon>
        <taxon>Bacillati</taxon>
        <taxon>Actinomycetota</taxon>
        <taxon>Actinomycetes</taxon>
        <taxon>Actinomycetales</taxon>
        <taxon>Actinomycetaceae</taxon>
        <taxon>Schaalia</taxon>
    </lineage>
</organism>
<dbReference type="AlphaFoldDB" id="A0A2I1I2C2"/>
<protein>
    <submittedName>
        <fullName evidence="1">Uncharacterized protein</fullName>
    </submittedName>
</protein>
<sequence length="201" mass="22632">MVNKASRGESRNRWDKRQYATYLVALNPQQTTDRCLDFWRSIGGFAEQAGVREQLARLGFVGTQFTIGGTGRYYAFRSLDNMFPLMSVFPKLMPKKFRDSIQEPTSIMVAARPHSVGGQPASELWCFLAKDALREPVITDAFMKSALEGISESFTQQGILLGTPQFFRGGDLPRDHVFSDMGLLALRRAATAFVRDESHRQ</sequence>
<evidence type="ECO:0000313" key="1">
    <source>
        <dbReference type="EMBL" id="PKY65286.1"/>
    </source>
</evidence>
<dbReference type="RefSeq" id="WP_101600710.1">
    <property type="nucleotide sequence ID" value="NZ_PKKM01000002.1"/>
</dbReference>
<evidence type="ECO:0000313" key="2">
    <source>
        <dbReference type="Proteomes" id="UP000234198"/>
    </source>
</evidence>
<gene>
    <name evidence="1" type="ORF">CYJ22_02070</name>
</gene>
<proteinExistence type="predicted"/>
<name>A0A2I1I2C2_9ACTO</name>
<dbReference type="Proteomes" id="UP000234198">
    <property type="component" value="Unassembled WGS sequence"/>
</dbReference>
<reference evidence="1 2" key="1">
    <citation type="submission" date="2017-12" db="EMBL/GenBank/DDBJ databases">
        <title>Phylogenetic diversity of female urinary microbiome.</title>
        <authorList>
            <person name="Thomas-White K."/>
            <person name="Wolfe A.J."/>
        </authorList>
    </citation>
    <scope>NUCLEOTIDE SEQUENCE [LARGE SCALE GENOMIC DNA]</scope>
    <source>
        <strain evidence="1 2">UMB0018</strain>
    </source>
</reference>
<comment type="caution">
    <text evidence="1">The sequence shown here is derived from an EMBL/GenBank/DDBJ whole genome shotgun (WGS) entry which is preliminary data.</text>
</comment>
<accession>A0A2I1I2C2</accession>
<dbReference type="EMBL" id="PKKM01000002">
    <property type="protein sequence ID" value="PKY65286.1"/>
    <property type="molecule type" value="Genomic_DNA"/>
</dbReference>